<accession>A0A258HBU1</accession>
<protein>
    <recommendedName>
        <fullName evidence="3">PDZ domain-containing protein</fullName>
    </recommendedName>
</protein>
<dbReference type="SUPFAM" id="SSF50156">
    <property type="entry name" value="PDZ domain-like"/>
    <property type="match status" value="1"/>
</dbReference>
<dbReference type="InterPro" id="IPR036034">
    <property type="entry name" value="PDZ_sf"/>
</dbReference>
<gene>
    <name evidence="1" type="ORF">B7Y86_16280</name>
</gene>
<dbReference type="EMBL" id="NCEQ01000031">
    <property type="protein sequence ID" value="OYX54471.1"/>
    <property type="molecule type" value="Genomic_DNA"/>
</dbReference>
<dbReference type="GO" id="GO:0006508">
    <property type="term" value="P:proteolysis"/>
    <property type="evidence" value="ECO:0007669"/>
    <property type="project" value="InterPro"/>
</dbReference>
<evidence type="ECO:0000313" key="2">
    <source>
        <dbReference type="Proteomes" id="UP000216147"/>
    </source>
</evidence>
<evidence type="ECO:0008006" key="3">
    <source>
        <dbReference type="Google" id="ProtNLM"/>
    </source>
</evidence>
<dbReference type="InterPro" id="IPR021109">
    <property type="entry name" value="Peptidase_aspartic_dom_sf"/>
</dbReference>
<name>A0A258HBU1_9CAUL</name>
<dbReference type="Proteomes" id="UP000216147">
    <property type="component" value="Unassembled WGS sequence"/>
</dbReference>
<dbReference type="Gene3D" id="2.40.70.10">
    <property type="entry name" value="Acid Proteases"/>
    <property type="match status" value="1"/>
</dbReference>
<dbReference type="GO" id="GO:0004190">
    <property type="term" value="F:aspartic-type endopeptidase activity"/>
    <property type="evidence" value="ECO:0007669"/>
    <property type="project" value="InterPro"/>
</dbReference>
<dbReference type="PROSITE" id="PS00141">
    <property type="entry name" value="ASP_PROTEASE"/>
    <property type="match status" value="1"/>
</dbReference>
<evidence type="ECO:0000313" key="1">
    <source>
        <dbReference type="EMBL" id="OYX54471.1"/>
    </source>
</evidence>
<proteinExistence type="predicted"/>
<dbReference type="AlphaFoldDB" id="A0A258HBU1"/>
<sequence>MTTWAGGKAPSLFIGRSIILRRELLAGGLASAMPTGRQGASSVRVPITIRDGHLHLEGGVLDGRAVSVVLDTAAGISSVSQALVVEKESGPSGRIPLITASGRVTVPTYDSLMLQLPGLPTLGGPWAAMPPSLQPGVDCVLSARALGEFGLQFSTGFLLLNGGLLSGERLSLRRGRVPIMDFRCDAERCFLAADTGADRSSINPNEGARLAATPGAKAVYYSTAFGRRLHALRLPLASCGDAVFRDTLLFVRSSEQAIATRSGVVGLLGLDFMRAFDWSFRSSPWHARKHGGPSGVQQWIGLGVDLRIDDQDPGRVVGLAETGPAALAGLMVGDRITTMNGEAAIPSNRVAFDAVGNCGCIEDITVVFERVGRRTSATISTAALI</sequence>
<reference evidence="1 2" key="1">
    <citation type="submission" date="2017-03" db="EMBL/GenBank/DDBJ databases">
        <title>Lifting the veil on microbial sulfur biogeochemistry in mining wastewaters.</title>
        <authorList>
            <person name="Kantor R.S."/>
            <person name="Colenbrander Nelson T."/>
            <person name="Marshall S."/>
            <person name="Bennett D."/>
            <person name="Apte S."/>
            <person name="Camacho D."/>
            <person name="Thomas B.C."/>
            <person name="Warren L.A."/>
            <person name="Banfield J.F."/>
        </authorList>
    </citation>
    <scope>NUCLEOTIDE SEQUENCE [LARGE SCALE GENOMIC DNA]</scope>
    <source>
        <strain evidence="1">32-68-21</strain>
    </source>
</reference>
<comment type="caution">
    <text evidence="1">The sequence shown here is derived from an EMBL/GenBank/DDBJ whole genome shotgun (WGS) entry which is preliminary data.</text>
</comment>
<dbReference type="Gene3D" id="2.30.42.10">
    <property type="match status" value="1"/>
</dbReference>
<dbReference type="InterPro" id="IPR001969">
    <property type="entry name" value="Aspartic_peptidase_AS"/>
</dbReference>
<organism evidence="1 2">
    <name type="scientific">Brevundimonas subvibrioides</name>
    <dbReference type="NCBI Taxonomy" id="74313"/>
    <lineage>
        <taxon>Bacteria</taxon>
        <taxon>Pseudomonadati</taxon>
        <taxon>Pseudomonadota</taxon>
        <taxon>Alphaproteobacteria</taxon>
        <taxon>Caulobacterales</taxon>
        <taxon>Caulobacteraceae</taxon>
        <taxon>Brevundimonas</taxon>
    </lineage>
</organism>